<comment type="caution">
    <text evidence="12">The sequence shown here is derived from an EMBL/GenBank/DDBJ whole genome shotgun (WGS) entry which is preliminary data.</text>
</comment>
<feature type="transmembrane region" description="Helical" evidence="10">
    <location>
        <begin position="247"/>
        <end position="265"/>
    </location>
</feature>
<dbReference type="Pfam" id="PF01061">
    <property type="entry name" value="ABC2_membrane"/>
    <property type="match status" value="1"/>
</dbReference>
<evidence type="ECO:0000256" key="7">
    <source>
        <dbReference type="ARBA" id="ARBA00022989"/>
    </source>
</evidence>
<evidence type="ECO:0000259" key="11">
    <source>
        <dbReference type="Pfam" id="PF01061"/>
    </source>
</evidence>
<evidence type="ECO:0000256" key="1">
    <source>
        <dbReference type="ARBA" id="ARBA00004651"/>
    </source>
</evidence>
<accession>A0A840XY54</accession>
<feature type="transmembrane region" description="Helical" evidence="10">
    <location>
        <begin position="82"/>
        <end position="99"/>
    </location>
</feature>
<comment type="subcellular location">
    <subcellularLocation>
        <location evidence="1">Cell membrane</location>
        <topology evidence="1">Multi-pass membrane protein</topology>
    </subcellularLocation>
</comment>
<reference evidence="12 13" key="1">
    <citation type="submission" date="2020-08" db="EMBL/GenBank/DDBJ databases">
        <title>Genomic Encyclopedia of Type Strains, Phase IV (KMG-IV): sequencing the most valuable type-strain genomes for metagenomic binning, comparative biology and taxonomic classification.</title>
        <authorList>
            <person name="Goeker M."/>
        </authorList>
    </citation>
    <scope>NUCLEOTIDE SEQUENCE [LARGE SCALE GENOMIC DNA]</scope>
    <source>
        <strain evidence="12 13">DSM 25622</strain>
    </source>
</reference>
<dbReference type="Proteomes" id="UP000580654">
    <property type="component" value="Unassembled WGS sequence"/>
</dbReference>
<proteinExistence type="inferred from homology"/>
<protein>
    <submittedName>
        <fullName evidence="12">Capsular polysaccharide transport system permease protein</fullName>
    </submittedName>
</protein>
<dbReference type="PANTHER" id="PTHR30413">
    <property type="entry name" value="INNER MEMBRANE TRANSPORT PERMEASE"/>
    <property type="match status" value="1"/>
</dbReference>
<dbReference type="EMBL" id="JACIJD010000001">
    <property type="protein sequence ID" value="MBB5692170.1"/>
    <property type="molecule type" value="Genomic_DNA"/>
</dbReference>
<feature type="transmembrane region" description="Helical" evidence="10">
    <location>
        <begin position="159"/>
        <end position="179"/>
    </location>
</feature>
<feature type="transmembrane region" description="Helical" evidence="10">
    <location>
        <begin position="191"/>
        <end position="212"/>
    </location>
</feature>
<gene>
    <name evidence="12" type="ORF">FHS87_000181</name>
</gene>
<dbReference type="InterPro" id="IPR000412">
    <property type="entry name" value="ABC_2_transport"/>
</dbReference>
<sequence length="275" mass="30496">MSATGTVPIPPERREKGHWIIEGMATQGRVIGALVMREMQTRFGRHNLGFLWLFFEPLFLGSMVGVMHLAHGQRLPGGADPFIFSIVGYVPFFMFRSIVNRAGSAIHANLTLLFHRQVTPADVMIARNLLEAVAVVGVIAIILTVAAWFAEILPANPGLIAGTLALLFLLCHGASLLVAAASSRWDSAERLIHPITYLMMPLSGAFFALHWMSPGIRELLLWNPLVSIHEAIRHGIFGDAFPSYYDLFYVGQWILVVNLLGMLALRTARRKLEIF</sequence>
<keyword evidence="5" id="KW-0762">Sugar transport</keyword>
<feature type="transmembrane region" description="Helical" evidence="10">
    <location>
        <begin position="132"/>
        <end position="153"/>
    </location>
</feature>
<evidence type="ECO:0000313" key="12">
    <source>
        <dbReference type="EMBL" id="MBB5692170.1"/>
    </source>
</evidence>
<comment type="similarity">
    <text evidence="2">Belongs to the ABC-2 integral membrane protein family.</text>
</comment>
<feature type="transmembrane region" description="Helical" evidence="10">
    <location>
        <begin position="49"/>
        <end position="70"/>
    </location>
</feature>
<dbReference type="GO" id="GO:0140359">
    <property type="term" value="F:ABC-type transporter activity"/>
    <property type="evidence" value="ECO:0007669"/>
    <property type="project" value="InterPro"/>
</dbReference>
<dbReference type="GO" id="GO:0043190">
    <property type="term" value="C:ATP-binding cassette (ABC) transporter complex"/>
    <property type="evidence" value="ECO:0007669"/>
    <property type="project" value="InterPro"/>
</dbReference>
<feature type="domain" description="ABC-2 type transporter transmembrane" evidence="11">
    <location>
        <begin position="31"/>
        <end position="237"/>
    </location>
</feature>
<dbReference type="InterPro" id="IPR013525">
    <property type="entry name" value="ABC2_TM"/>
</dbReference>
<keyword evidence="6 10" id="KW-0812">Transmembrane</keyword>
<organism evidence="12 13">
    <name type="scientific">Muricoccus pecuniae</name>
    <dbReference type="NCBI Taxonomy" id="693023"/>
    <lineage>
        <taxon>Bacteria</taxon>
        <taxon>Pseudomonadati</taxon>
        <taxon>Pseudomonadota</taxon>
        <taxon>Alphaproteobacteria</taxon>
        <taxon>Acetobacterales</taxon>
        <taxon>Roseomonadaceae</taxon>
        <taxon>Muricoccus</taxon>
    </lineage>
</organism>
<dbReference type="GO" id="GO:0015774">
    <property type="term" value="P:polysaccharide transport"/>
    <property type="evidence" value="ECO:0007669"/>
    <property type="project" value="UniProtKB-KW"/>
</dbReference>
<evidence type="ECO:0000256" key="10">
    <source>
        <dbReference type="SAM" id="Phobius"/>
    </source>
</evidence>
<keyword evidence="7 10" id="KW-1133">Transmembrane helix</keyword>
<evidence type="ECO:0000256" key="5">
    <source>
        <dbReference type="ARBA" id="ARBA00022597"/>
    </source>
</evidence>
<dbReference type="PANTHER" id="PTHR30413:SF10">
    <property type="entry name" value="CAPSULE POLYSACCHARIDE EXPORT INNER-MEMBRANE PROTEIN CTRC"/>
    <property type="match status" value="1"/>
</dbReference>
<dbReference type="GO" id="GO:0015920">
    <property type="term" value="P:lipopolysaccharide transport"/>
    <property type="evidence" value="ECO:0007669"/>
    <property type="project" value="TreeGrafter"/>
</dbReference>
<dbReference type="RefSeq" id="WP_184512862.1">
    <property type="nucleotide sequence ID" value="NZ_JACIJD010000001.1"/>
</dbReference>
<keyword evidence="13" id="KW-1185">Reference proteome</keyword>
<keyword evidence="4" id="KW-1003">Cell membrane</keyword>
<keyword evidence="8" id="KW-0625">Polysaccharide transport</keyword>
<keyword evidence="3" id="KW-0813">Transport</keyword>
<name>A0A840XY54_9PROT</name>
<keyword evidence="9 10" id="KW-0472">Membrane</keyword>
<evidence type="ECO:0000256" key="3">
    <source>
        <dbReference type="ARBA" id="ARBA00022448"/>
    </source>
</evidence>
<evidence type="ECO:0000313" key="13">
    <source>
        <dbReference type="Proteomes" id="UP000580654"/>
    </source>
</evidence>
<dbReference type="PRINTS" id="PR00164">
    <property type="entry name" value="ABC2TRNSPORT"/>
</dbReference>
<evidence type="ECO:0000256" key="8">
    <source>
        <dbReference type="ARBA" id="ARBA00023047"/>
    </source>
</evidence>
<evidence type="ECO:0000256" key="2">
    <source>
        <dbReference type="ARBA" id="ARBA00007783"/>
    </source>
</evidence>
<dbReference type="AlphaFoldDB" id="A0A840XY54"/>
<evidence type="ECO:0000256" key="9">
    <source>
        <dbReference type="ARBA" id="ARBA00023136"/>
    </source>
</evidence>
<evidence type="ECO:0000256" key="6">
    <source>
        <dbReference type="ARBA" id="ARBA00022692"/>
    </source>
</evidence>
<evidence type="ECO:0000256" key="4">
    <source>
        <dbReference type="ARBA" id="ARBA00022475"/>
    </source>
</evidence>